<evidence type="ECO:0000313" key="3">
    <source>
        <dbReference type="Proteomes" id="UP000285908"/>
    </source>
</evidence>
<reference evidence="2 3" key="1">
    <citation type="submission" date="2018-11" db="EMBL/GenBank/DDBJ databases">
        <title>Mesobaculum littorinae gen. nov., sp. nov., isolated from Littorina scabra that represents a novel genus of the order Rhodobacteraceae.</title>
        <authorList>
            <person name="Li F."/>
        </authorList>
    </citation>
    <scope>NUCLEOTIDE SEQUENCE [LARGE SCALE GENOMIC DNA]</scope>
    <source>
        <strain evidence="2 3">M0103</strain>
    </source>
</reference>
<sequence>MNMLIDGLILALLAGTLAYAWLVDRRVRVLMQTLRDLQPMVGEFSAAVDKSESSVDHLRSVAREMAERQARAGAAPASPAPAADRAERRIVPPGVTRVNGKADLVRSFFEATRGGQT</sequence>
<name>A0A438ADU9_9RHOB</name>
<keyword evidence="2" id="KW-0966">Cell projection</keyword>
<accession>A0A438ADU9</accession>
<evidence type="ECO:0000256" key="1">
    <source>
        <dbReference type="SAM" id="MobiDB-lite"/>
    </source>
</evidence>
<gene>
    <name evidence="2" type="ORF">EKE94_16175</name>
</gene>
<dbReference type="AlphaFoldDB" id="A0A438ADU9"/>
<comment type="caution">
    <text evidence="2">The sequence shown here is derived from an EMBL/GenBank/DDBJ whole genome shotgun (WGS) entry which is preliminary data.</text>
</comment>
<keyword evidence="2" id="KW-0282">Flagellum</keyword>
<feature type="region of interest" description="Disordered" evidence="1">
    <location>
        <begin position="66"/>
        <end position="92"/>
    </location>
</feature>
<keyword evidence="3" id="KW-1185">Reference proteome</keyword>
<dbReference type="OrthoDB" id="7865359at2"/>
<evidence type="ECO:0000313" key="2">
    <source>
        <dbReference type="EMBL" id="RVV96880.1"/>
    </source>
</evidence>
<protein>
    <submittedName>
        <fullName evidence="2">Flagellar motor switch protein</fullName>
    </submittedName>
</protein>
<dbReference type="Proteomes" id="UP000285908">
    <property type="component" value="Unassembled WGS sequence"/>
</dbReference>
<feature type="compositionally biased region" description="Low complexity" evidence="1">
    <location>
        <begin position="71"/>
        <end position="83"/>
    </location>
</feature>
<organism evidence="2 3">
    <name type="scientific">Mesobaculum littorinae</name>
    <dbReference type="NCBI Taxonomy" id="2486419"/>
    <lineage>
        <taxon>Bacteria</taxon>
        <taxon>Pseudomonadati</taxon>
        <taxon>Pseudomonadota</taxon>
        <taxon>Alphaproteobacteria</taxon>
        <taxon>Rhodobacterales</taxon>
        <taxon>Roseobacteraceae</taxon>
        <taxon>Mesobaculum</taxon>
    </lineage>
</organism>
<proteinExistence type="predicted"/>
<keyword evidence="2" id="KW-0969">Cilium</keyword>
<dbReference type="EMBL" id="RQXX01000007">
    <property type="protein sequence ID" value="RVV96880.1"/>
    <property type="molecule type" value="Genomic_DNA"/>
</dbReference>